<protein>
    <submittedName>
        <fullName evidence="4">NOD3 protein</fullName>
    </submittedName>
</protein>
<dbReference type="InterPro" id="IPR027038">
    <property type="entry name" value="RanGap"/>
</dbReference>
<evidence type="ECO:0000313" key="5">
    <source>
        <dbReference type="Proteomes" id="UP001141327"/>
    </source>
</evidence>
<evidence type="ECO:0000256" key="2">
    <source>
        <dbReference type="ARBA" id="ARBA00022614"/>
    </source>
</evidence>
<dbReference type="InterPro" id="IPR001611">
    <property type="entry name" value="Leu-rich_rpt"/>
</dbReference>
<evidence type="ECO:0000256" key="1">
    <source>
        <dbReference type="ARBA" id="ARBA00022468"/>
    </source>
</evidence>
<dbReference type="Proteomes" id="UP001141327">
    <property type="component" value="Unassembled WGS sequence"/>
</dbReference>
<comment type="caution">
    <text evidence="4">The sequence shown here is derived from an EMBL/GenBank/DDBJ whole genome shotgun (WGS) entry which is preliminary data.</text>
</comment>
<reference evidence="4" key="1">
    <citation type="journal article" date="2022" name="bioRxiv">
        <title>Genomics of Preaxostyla Flagellates Illuminates Evolutionary Transitions and the Path Towards Mitochondrial Loss.</title>
        <authorList>
            <person name="Novak L.V.F."/>
            <person name="Treitli S.C."/>
            <person name="Pyrih J."/>
            <person name="Halakuc P."/>
            <person name="Pipaliya S.V."/>
            <person name="Vacek V."/>
            <person name="Brzon O."/>
            <person name="Soukal P."/>
            <person name="Eme L."/>
            <person name="Dacks J.B."/>
            <person name="Karnkowska A."/>
            <person name="Elias M."/>
            <person name="Hampl V."/>
        </authorList>
    </citation>
    <scope>NUCLEOTIDE SEQUENCE</scope>
    <source>
        <strain evidence="4">RCP-MX</strain>
    </source>
</reference>
<dbReference type="EMBL" id="JAPMOS010000183">
    <property type="protein sequence ID" value="KAJ4454125.1"/>
    <property type="molecule type" value="Genomic_DNA"/>
</dbReference>
<keyword evidence="1" id="KW-0343">GTPase activation</keyword>
<organism evidence="4 5">
    <name type="scientific">Paratrimastix pyriformis</name>
    <dbReference type="NCBI Taxonomy" id="342808"/>
    <lineage>
        <taxon>Eukaryota</taxon>
        <taxon>Metamonada</taxon>
        <taxon>Preaxostyla</taxon>
        <taxon>Paratrimastigidae</taxon>
        <taxon>Paratrimastix</taxon>
    </lineage>
</organism>
<evidence type="ECO:0000256" key="3">
    <source>
        <dbReference type="ARBA" id="ARBA00022737"/>
    </source>
</evidence>
<evidence type="ECO:0000313" key="4">
    <source>
        <dbReference type="EMBL" id="KAJ4454125.1"/>
    </source>
</evidence>
<dbReference type="SUPFAM" id="SSF52047">
    <property type="entry name" value="RNI-like"/>
    <property type="match status" value="1"/>
</dbReference>
<accession>A0ABQ8UBF1</accession>
<dbReference type="PANTHER" id="PTHR24113:SF12">
    <property type="entry name" value="RAN GTPASE-ACTIVATING PROTEIN 1"/>
    <property type="match status" value="1"/>
</dbReference>
<dbReference type="PANTHER" id="PTHR24113">
    <property type="entry name" value="RAN GTPASE-ACTIVATING PROTEIN 1"/>
    <property type="match status" value="1"/>
</dbReference>
<dbReference type="Gene3D" id="3.80.10.10">
    <property type="entry name" value="Ribonuclease Inhibitor"/>
    <property type="match status" value="2"/>
</dbReference>
<keyword evidence="2" id="KW-0433">Leucine-rich repeat</keyword>
<name>A0ABQ8UBF1_9EUKA</name>
<dbReference type="SMART" id="SM00368">
    <property type="entry name" value="LRR_RI"/>
    <property type="match status" value="3"/>
</dbReference>
<dbReference type="InterPro" id="IPR032675">
    <property type="entry name" value="LRR_dom_sf"/>
</dbReference>
<proteinExistence type="predicted"/>
<gene>
    <name evidence="4" type="ORF">PAPYR_11241</name>
</gene>
<sequence>MVTPSHITSSSPFAGPCSCIGQLDLRTNRFGDEGARAIANVLPQNRTLRELYIHGNAISDDGALAFAAALPRNETLQVVSCLSTQHAPSSFLLPDLDDGDMQLSIGMNLIGDKGACALAHVLNMNGTLSELHLEENQIGDEGARAFASALRENRTLCHVWLGSSA</sequence>
<keyword evidence="5" id="KW-1185">Reference proteome</keyword>
<dbReference type="Pfam" id="PF13516">
    <property type="entry name" value="LRR_6"/>
    <property type="match status" value="3"/>
</dbReference>
<keyword evidence="3" id="KW-0677">Repeat</keyword>